<proteinExistence type="predicted"/>
<name>A0A1M6T184_9BACT</name>
<dbReference type="PROSITE" id="PS51257">
    <property type="entry name" value="PROKAR_LIPOPROTEIN"/>
    <property type="match status" value="1"/>
</dbReference>
<protein>
    <submittedName>
        <fullName evidence="1">Bor protein</fullName>
    </submittedName>
</protein>
<keyword evidence="2" id="KW-1185">Reference proteome</keyword>
<dbReference type="Proteomes" id="UP000185812">
    <property type="component" value="Unassembled WGS sequence"/>
</dbReference>
<reference evidence="2" key="1">
    <citation type="submission" date="2016-11" db="EMBL/GenBank/DDBJ databases">
        <authorList>
            <person name="Varghese N."/>
            <person name="Submissions S."/>
        </authorList>
    </citation>
    <scope>NUCLEOTIDE SEQUENCE [LARGE SCALE GENOMIC DNA]</scope>
    <source>
        <strain evidence="2">DSM 22212</strain>
    </source>
</reference>
<dbReference type="Pfam" id="PF06291">
    <property type="entry name" value="Lambda_Bor"/>
    <property type="match status" value="1"/>
</dbReference>
<organism evidence="1 2">
    <name type="scientific">Rhodothermus profundi</name>
    <dbReference type="NCBI Taxonomy" id="633813"/>
    <lineage>
        <taxon>Bacteria</taxon>
        <taxon>Pseudomonadati</taxon>
        <taxon>Rhodothermota</taxon>
        <taxon>Rhodothermia</taxon>
        <taxon>Rhodothermales</taxon>
        <taxon>Rhodothermaceae</taxon>
        <taxon>Rhodothermus</taxon>
    </lineage>
</organism>
<accession>A0A1M6T184</accession>
<dbReference type="AlphaFoldDB" id="A0A1M6T184"/>
<evidence type="ECO:0000313" key="1">
    <source>
        <dbReference type="EMBL" id="SHK50762.1"/>
    </source>
</evidence>
<dbReference type="EMBL" id="FRAU01000003">
    <property type="protein sequence ID" value="SHK50762.1"/>
    <property type="molecule type" value="Genomic_DNA"/>
</dbReference>
<dbReference type="RefSeq" id="WP_178139391.1">
    <property type="nucleotide sequence ID" value="NZ_FRAU01000003.1"/>
</dbReference>
<dbReference type="InterPro" id="IPR010438">
    <property type="entry name" value="Lambda_Bor"/>
</dbReference>
<gene>
    <name evidence="1" type="ORF">SAMN04488087_1319</name>
</gene>
<sequence length="137" mass="15187">MREPVRFYAFWPLLAIFLVLSGCYHTRIITGQPESDVVYHKKWVSGFVNGLVIPDWIDVSEVCPNGIARVETRLSFMNIVVTMLTGGIYSPMEVFVACAAPADWTQVLQGRDGAQLVEQAAQIATQTGAPVYIQQLP</sequence>
<evidence type="ECO:0000313" key="2">
    <source>
        <dbReference type="Proteomes" id="UP000185812"/>
    </source>
</evidence>